<sequence>MLCLLPRYTWFPNGQAHYDGPPLGLSWHDSGDHLPEDKERLLRDFDSASFSSDPFNMPFTATTDGNYLSTQNSTYANQEEGRDQRVGGLASIMSVNNGVRYHAPQPALQDVHYTNPSALAMASSDSCSGMFPDSFSLLSSLRLEQNASNNGEKNHSRSTRLLYIPMYLTNSTRLTV</sequence>
<dbReference type="RefSeq" id="XP_056789907.1">
    <property type="nucleotide sequence ID" value="XM_056934713.1"/>
</dbReference>
<organism evidence="1 2">
    <name type="scientific">Penicillium diatomitis</name>
    <dbReference type="NCBI Taxonomy" id="2819901"/>
    <lineage>
        <taxon>Eukaryota</taxon>
        <taxon>Fungi</taxon>
        <taxon>Dikarya</taxon>
        <taxon>Ascomycota</taxon>
        <taxon>Pezizomycotina</taxon>
        <taxon>Eurotiomycetes</taxon>
        <taxon>Eurotiomycetidae</taxon>
        <taxon>Eurotiales</taxon>
        <taxon>Aspergillaceae</taxon>
        <taxon>Penicillium</taxon>
    </lineage>
</organism>
<gene>
    <name evidence="1" type="ORF">N7539_005111</name>
</gene>
<dbReference type="AlphaFoldDB" id="A0A9W9X6B4"/>
<reference evidence="1" key="1">
    <citation type="submission" date="2022-12" db="EMBL/GenBank/DDBJ databases">
        <authorList>
            <person name="Petersen C."/>
        </authorList>
    </citation>
    <scope>NUCLEOTIDE SEQUENCE</scope>
    <source>
        <strain evidence="1">IBT 30728</strain>
    </source>
</reference>
<reference evidence="1" key="2">
    <citation type="journal article" date="2023" name="IMA Fungus">
        <title>Comparative genomic study of the Penicillium genus elucidates a diverse pangenome and 15 lateral gene transfer events.</title>
        <authorList>
            <person name="Petersen C."/>
            <person name="Sorensen T."/>
            <person name="Nielsen M.R."/>
            <person name="Sondergaard T.E."/>
            <person name="Sorensen J.L."/>
            <person name="Fitzpatrick D.A."/>
            <person name="Frisvad J.C."/>
            <person name="Nielsen K.L."/>
        </authorList>
    </citation>
    <scope>NUCLEOTIDE SEQUENCE</scope>
    <source>
        <strain evidence="1">IBT 30728</strain>
    </source>
</reference>
<proteinExistence type="predicted"/>
<accession>A0A9W9X6B4</accession>
<keyword evidence="2" id="KW-1185">Reference proteome</keyword>
<protein>
    <submittedName>
        <fullName evidence="1">Uncharacterized protein</fullName>
    </submittedName>
</protein>
<dbReference type="EMBL" id="JAPWDQ010000005">
    <property type="protein sequence ID" value="KAJ5485123.1"/>
    <property type="molecule type" value="Genomic_DNA"/>
</dbReference>
<dbReference type="GeneID" id="81624962"/>
<evidence type="ECO:0000313" key="2">
    <source>
        <dbReference type="Proteomes" id="UP001148312"/>
    </source>
</evidence>
<name>A0A9W9X6B4_9EURO</name>
<comment type="caution">
    <text evidence="1">The sequence shown here is derived from an EMBL/GenBank/DDBJ whole genome shotgun (WGS) entry which is preliminary data.</text>
</comment>
<dbReference type="Proteomes" id="UP001148312">
    <property type="component" value="Unassembled WGS sequence"/>
</dbReference>
<evidence type="ECO:0000313" key="1">
    <source>
        <dbReference type="EMBL" id="KAJ5485123.1"/>
    </source>
</evidence>